<protein>
    <recommendedName>
        <fullName evidence="9">Leucine--tRNA ligase</fullName>
        <ecNumber evidence="9">6.1.1.4</ecNumber>
    </recommendedName>
    <alternativeName>
        <fullName evidence="9">Leucyl-tRNA synthetase</fullName>
        <shortName evidence="9">LeuRS</shortName>
    </alternativeName>
</protein>
<evidence type="ECO:0000259" key="12">
    <source>
        <dbReference type="Pfam" id="PF08264"/>
    </source>
</evidence>
<keyword evidence="2 9" id="KW-0963">Cytoplasm</keyword>
<dbReference type="InterPro" id="IPR009080">
    <property type="entry name" value="tRNAsynth_Ia_anticodon-bd"/>
</dbReference>
<evidence type="ECO:0000259" key="13">
    <source>
        <dbReference type="Pfam" id="PF09334"/>
    </source>
</evidence>
<dbReference type="EC" id="6.1.1.4" evidence="9"/>
<dbReference type="GO" id="GO:0004823">
    <property type="term" value="F:leucine-tRNA ligase activity"/>
    <property type="evidence" value="ECO:0007669"/>
    <property type="project" value="UniProtKB-UniRule"/>
</dbReference>
<evidence type="ECO:0000256" key="2">
    <source>
        <dbReference type="ARBA" id="ARBA00022490"/>
    </source>
</evidence>
<dbReference type="GO" id="GO:0006429">
    <property type="term" value="P:leucyl-tRNA aminoacylation"/>
    <property type="evidence" value="ECO:0007669"/>
    <property type="project" value="UniProtKB-UniRule"/>
</dbReference>
<evidence type="ECO:0000256" key="1">
    <source>
        <dbReference type="ARBA" id="ARBA00005594"/>
    </source>
</evidence>
<dbReference type="Pfam" id="PF09334">
    <property type="entry name" value="tRNA-synt_1g"/>
    <property type="match status" value="1"/>
</dbReference>
<feature type="domain" description="Methionyl/Leucyl tRNA synthetase" evidence="13">
    <location>
        <begin position="34"/>
        <end position="170"/>
    </location>
</feature>
<dbReference type="PROSITE" id="PS00178">
    <property type="entry name" value="AA_TRNA_LIGASE_I"/>
    <property type="match status" value="1"/>
</dbReference>
<dbReference type="FunFam" id="3.40.50.620:FF:000056">
    <property type="entry name" value="Leucine--tRNA ligase"/>
    <property type="match status" value="1"/>
</dbReference>
<dbReference type="PRINTS" id="PR00985">
    <property type="entry name" value="TRNASYNTHLEU"/>
</dbReference>
<feature type="domain" description="Aminoacyl-tRNA synthetase class Ia" evidence="11">
    <location>
        <begin position="419"/>
        <end position="611"/>
    </location>
</feature>
<evidence type="ECO:0000256" key="3">
    <source>
        <dbReference type="ARBA" id="ARBA00022598"/>
    </source>
</evidence>
<dbReference type="NCBIfam" id="TIGR00396">
    <property type="entry name" value="leuS_bact"/>
    <property type="match status" value="1"/>
</dbReference>
<dbReference type="PANTHER" id="PTHR43740:SF2">
    <property type="entry name" value="LEUCINE--TRNA LIGASE, MITOCHONDRIAL"/>
    <property type="match status" value="1"/>
</dbReference>
<dbReference type="SUPFAM" id="SSF52374">
    <property type="entry name" value="Nucleotidylyl transferase"/>
    <property type="match status" value="1"/>
</dbReference>
<reference evidence="15 16" key="1">
    <citation type="journal article" date="2015" name="Nature">
        <title>rRNA introns, odd ribosomes, and small enigmatic genomes across a large radiation of phyla.</title>
        <authorList>
            <person name="Brown C.T."/>
            <person name="Hug L.A."/>
            <person name="Thomas B.C."/>
            <person name="Sharon I."/>
            <person name="Castelle C.J."/>
            <person name="Singh A."/>
            <person name="Wilkins M.J."/>
            <person name="Williams K.H."/>
            <person name="Banfield J.F."/>
        </authorList>
    </citation>
    <scope>NUCLEOTIDE SEQUENCE [LARGE SCALE GENOMIC DNA]</scope>
</reference>
<dbReference type="Gene3D" id="3.40.50.620">
    <property type="entry name" value="HUPs"/>
    <property type="match status" value="2"/>
</dbReference>
<proteinExistence type="inferred from homology"/>
<dbReference type="Pfam" id="PF08264">
    <property type="entry name" value="Anticodon_1"/>
    <property type="match status" value="1"/>
</dbReference>
<sequence length="808" mass="94160">MTYNFKKIEEKWADKWYKDNIYRSEDFSQKPKKYILAEFPYPSGAALHVGHMMRYTVPDMYSRYLRMNGYNVLFPMGWDAFGLPAENYAIKTGIHPAETTKTAIADMKNSLIKMGYSFDWQRELSTIDPDYYKWTQWLFLKFYDQGLAERKEMPIWWCENLKTVLSDEEVLTDKDGNKISERGEHPVERKNLEQWVLKMPEYAEKLLEGLNEVDFPESIKQAQINWIGKSEGAEIDFKVADTQDKLTVFTTRLDTIYGATFLVISPEHPLLEKITTSEHLIEVNEYKNKAKQKSDMERTELMKEKTGVFTGSFAVNPYNGMKLPIWTGEFVVMSYGTGAIMGVPAHDARDYEFAQKYELKIEQAIESSEKEAVIIPYLEEGIVVNSEDFSGLRSDEARSKMLEKAQSEDFGRGKVNYRLRDWIFSRQRYWGEPIPLIYVEPDGHIEKETNLPLILPEVPDYKPTSDSVSPLAKNQEWVNTTSQNGRPAKRETNTMPNWAGSCWYFMRYVDPKNDEEFADPEKMRYWLPVDKYFGGAEHTTMHLLYSRFWYRFFYDLGLVPTKEPYSWRLNGGLLLGPGSKKMSKSIGNVIDPMLVADNYGADALRMFISFLGPYEDTYPWNENGIKSTWRLLKTIEDLKVRVSDDVDDKNVEKSYHRMVMNIGDMLENIKMNTAISEIMIFVNVLKKSGKINTEIWKGFIKVLAPFAPFMAEELWQEINEYEKWNPTNSVHLQSWPYYDEKIVIDETILIPIQINGKVRGEVQVSENDTEELVKEKVQQISRVEELLKGRNITKFLYIPRKIISIVAE</sequence>
<evidence type="ECO:0000256" key="6">
    <source>
        <dbReference type="ARBA" id="ARBA00022917"/>
    </source>
</evidence>
<dbReference type="SUPFAM" id="SSF50677">
    <property type="entry name" value="ValRS/IleRS/LeuRS editing domain"/>
    <property type="match status" value="1"/>
</dbReference>
<dbReference type="GO" id="GO:0005524">
    <property type="term" value="F:ATP binding"/>
    <property type="evidence" value="ECO:0007669"/>
    <property type="project" value="UniProtKB-UniRule"/>
</dbReference>
<dbReference type="InterPro" id="IPR009008">
    <property type="entry name" value="Val/Leu/Ile-tRNA-synth_edit"/>
</dbReference>
<dbReference type="CDD" id="cd00812">
    <property type="entry name" value="LeuRS_core"/>
    <property type="match status" value="1"/>
</dbReference>
<dbReference type="FunFam" id="1.10.730.10:FF:000002">
    <property type="entry name" value="Leucine--tRNA ligase"/>
    <property type="match status" value="1"/>
</dbReference>
<feature type="short sequence motif" description="'KMSKS' region" evidence="9">
    <location>
        <begin position="581"/>
        <end position="585"/>
    </location>
</feature>
<evidence type="ECO:0000259" key="11">
    <source>
        <dbReference type="Pfam" id="PF00133"/>
    </source>
</evidence>
<dbReference type="PANTHER" id="PTHR43740">
    <property type="entry name" value="LEUCYL-TRNA SYNTHETASE"/>
    <property type="match status" value="1"/>
</dbReference>
<keyword evidence="7 9" id="KW-0030">Aminoacyl-tRNA synthetase</keyword>
<comment type="subcellular location">
    <subcellularLocation>
        <location evidence="9">Cytoplasm</location>
    </subcellularLocation>
</comment>
<evidence type="ECO:0000256" key="9">
    <source>
        <dbReference type="HAMAP-Rule" id="MF_00049"/>
    </source>
</evidence>
<dbReference type="InterPro" id="IPR001412">
    <property type="entry name" value="aa-tRNA-synth_I_CS"/>
</dbReference>
<feature type="binding site" evidence="9">
    <location>
        <position position="584"/>
    </location>
    <ligand>
        <name>ATP</name>
        <dbReference type="ChEBI" id="CHEBI:30616"/>
    </ligand>
</feature>
<evidence type="ECO:0000256" key="4">
    <source>
        <dbReference type="ARBA" id="ARBA00022741"/>
    </source>
</evidence>
<evidence type="ECO:0000313" key="15">
    <source>
        <dbReference type="EMBL" id="KKS14587.1"/>
    </source>
</evidence>
<comment type="similarity">
    <text evidence="1 9 10">Belongs to the class-I aminoacyl-tRNA synthetase family.</text>
</comment>
<keyword evidence="5 9" id="KW-0067">ATP-binding</keyword>
<dbReference type="Pfam" id="PF00133">
    <property type="entry name" value="tRNA-synt_1"/>
    <property type="match status" value="1"/>
</dbReference>
<dbReference type="InterPro" id="IPR014729">
    <property type="entry name" value="Rossmann-like_a/b/a_fold"/>
</dbReference>
<dbReference type="EMBL" id="LCBS01000042">
    <property type="protein sequence ID" value="KKS14587.1"/>
    <property type="molecule type" value="Genomic_DNA"/>
</dbReference>
<feature type="domain" description="Leucyl-tRNA synthetase editing" evidence="14">
    <location>
        <begin position="225"/>
        <end position="405"/>
    </location>
</feature>
<comment type="catalytic activity">
    <reaction evidence="8 9">
        <text>tRNA(Leu) + L-leucine + ATP = L-leucyl-tRNA(Leu) + AMP + diphosphate</text>
        <dbReference type="Rhea" id="RHEA:11688"/>
        <dbReference type="Rhea" id="RHEA-COMP:9613"/>
        <dbReference type="Rhea" id="RHEA-COMP:9622"/>
        <dbReference type="ChEBI" id="CHEBI:30616"/>
        <dbReference type="ChEBI" id="CHEBI:33019"/>
        <dbReference type="ChEBI" id="CHEBI:57427"/>
        <dbReference type="ChEBI" id="CHEBI:78442"/>
        <dbReference type="ChEBI" id="CHEBI:78494"/>
        <dbReference type="ChEBI" id="CHEBI:456215"/>
        <dbReference type="EC" id="6.1.1.4"/>
    </reaction>
</comment>
<dbReference type="GO" id="GO:0002161">
    <property type="term" value="F:aminoacyl-tRNA deacylase activity"/>
    <property type="evidence" value="ECO:0007669"/>
    <property type="project" value="InterPro"/>
</dbReference>
<dbReference type="Pfam" id="PF13603">
    <property type="entry name" value="tRNA-synt_1_2"/>
    <property type="match status" value="1"/>
</dbReference>
<dbReference type="FunFam" id="3.40.50.620:FF:000060">
    <property type="entry name" value="Leucine--tRNA ligase"/>
    <property type="match status" value="1"/>
</dbReference>
<keyword evidence="3 9" id="KW-0436">Ligase</keyword>
<evidence type="ECO:0000313" key="16">
    <source>
        <dbReference type="Proteomes" id="UP000034163"/>
    </source>
</evidence>
<organism evidence="15 16">
    <name type="scientific">candidate division WWE3 bacterium GW2011_GWB1_41_6</name>
    <dbReference type="NCBI Taxonomy" id="1619112"/>
    <lineage>
        <taxon>Bacteria</taxon>
        <taxon>Katanobacteria</taxon>
    </lineage>
</organism>
<dbReference type="InterPro" id="IPR002302">
    <property type="entry name" value="Leu-tRNA-ligase"/>
</dbReference>
<dbReference type="InterPro" id="IPR025709">
    <property type="entry name" value="Leu_tRNA-synth_edit"/>
</dbReference>
<dbReference type="GO" id="GO:0005829">
    <property type="term" value="C:cytosol"/>
    <property type="evidence" value="ECO:0007669"/>
    <property type="project" value="TreeGrafter"/>
</dbReference>
<keyword evidence="6 9" id="KW-0648">Protein biosynthesis</keyword>
<dbReference type="PATRIC" id="fig|1619112.3.peg.1016"/>
<dbReference type="SUPFAM" id="SSF47323">
    <property type="entry name" value="Anticodon-binding domain of a subclass of class I aminoacyl-tRNA synthetases"/>
    <property type="match status" value="1"/>
</dbReference>
<keyword evidence="4 9" id="KW-0547">Nucleotide-binding</keyword>
<dbReference type="Gene3D" id="1.10.730.10">
    <property type="entry name" value="Isoleucyl-tRNA Synthetase, Domain 1"/>
    <property type="match status" value="2"/>
</dbReference>
<dbReference type="HAMAP" id="MF_00049_B">
    <property type="entry name" value="Leu_tRNA_synth_B"/>
    <property type="match status" value="1"/>
</dbReference>
<gene>
    <name evidence="9" type="primary">leuS</name>
    <name evidence="15" type="ORF">UU72_C0042G0003</name>
</gene>
<evidence type="ECO:0000256" key="8">
    <source>
        <dbReference type="ARBA" id="ARBA00047469"/>
    </source>
</evidence>
<dbReference type="Proteomes" id="UP000034163">
    <property type="component" value="Unassembled WGS sequence"/>
</dbReference>
<name>A0A0G0WRB0_UNCKA</name>
<feature type="domain" description="Methionyl/Valyl/Leucyl/Isoleucyl-tRNA synthetase anticodon-binding" evidence="12">
    <location>
        <begin position="648"/>
        <end position="772"/>
    </location>
</feature>
<evidence type="ECO:0000259" key="14">
    <source>
        <dbReference type="Pfam" id="PF13603"/>
    </source>
</evidence>
<accession>A0A0G0WRB0</accession>
<evidence type="ECO:0000256" key="10">
    <source>
        <dbReference type="RuleBase" id="RU363035"/>
    </source>
</evidence>
<evidence type="ECO:0000256" key="7">
    <source>
        <dbReference type="ARBA" id="ARBA00023146"/>
    </source>
</evidence>
<comment type="caution">
    <text evidence="15">The sequence shown here is derived from an EMBL/GenBank/DDBJ whole genome shotgun (WGS) entry which is preliminary data.</text>
</comment>
<dbReference type="InterPro" id="IPR002300">
    <property type="entry name" value="aa-tRNA-synth_Ia"/>
</dbReference>
<dbReference type="InterPro" id="IPR015413">
    <property type="entry name" value="Methionyl/Leucyl_tRNA_Synth"/>
</dbReference>
<dbReference type="AlphaFoldDB" id="A0A0G0WRB0"/>
<evidence type="ECO:0000256" key="5">
    <source>
        <dbReference type="ARBA" id="ARBA00022840"/>
    </source>
</evidence>
<dbReference type="InterPro" id="IPR013155">
    <property type="entry name" value="M/V/L/I-tRNA-synth_anticd-bd"/>
</dbReference>
<comment type="caution">
    <text evidence="9">Lacks conserved residue(s) required for the propagation of feature annotation.</text>
</comment>